<keyword evidence="3" id="KW-1185">Reference proteome</keyword>
<dbReference type="AlphaFoldDB" id="A0AAD5EJQ8"/>
<dbReference type="EMBL" id="MU620893">
    <property type="protein sequence ID" value="KAI8584261.1"/>
    <property type="molecule type" value="Genomic_DNA"/>
</dbReference>
<dbReference type="GeneID" id="75910638"/>
<comment type="caution">
    <text evidence="2">The sequence shown here is derived from an EMBL/GenBank/DDBJ whole genome shotgun (WGS) entry which is preliminary data.</text>
</comment>
<evidence type="ECO:0000313" key="3">
    <source>
        <dbReference type="Proteomes" id="UP001206595"/>
    </source>
</evidence>
<reference evidence="2" key="1">
    <citation type="submission" date="2021-06" db="EMBL/GenBank/DDBJ databases">
        <authorList>
            <consortium name="DOE Joint Genome Institute"/>
            <person name="Mondo S.J."/>
            <person name="Amses K.R."/>
            <person name="Simmons D.R."/>
            <person name="Longcore J.E."/>
            <person name="Seto K."/>
            <person name="Alves G.H."/>
            <person name="Bonds A.E."/>
            <person name="Quandt C.A."/>
            <person name="Davis W.J."/>
            <person name="Chang Y."/>
            <person name="Letcher P.M."/>
            <person name="Powell M.J."/>
            <person name="Kuo A."/>
            <person name="Labutti K."/>
            <person name="Pangilinan J."/>
            <person name="Andreopoulos W."/>
            <person name="Tritt A."/>
            <person name="Riley R."/>
            <person name="Hundley H."/>
            <person name="Johnson J."/>
            <person name="Lipzen A."/>
            <person name="Barry K."/>
            <person name="Berbee M.L."/>
            <person name="Buchler N.E."/>
            <person name="Grigoriev I.V."/>
            <person name="Spatafora J.W."/>
            <person name="Stajich J.E."/>
            <person name="James T.Y."/>
        </authorList>
    </citation>
    <scope>NUCLEOTIDE SEQUENCE</scope>
    <source>
        <strain evidence="2">AG</strain>
    </source>
</reference>
<dbReference type="InterPro" id="IPR019711">
    <property type="entry name" value="ATP_synth_F0_suH"/>
</dbReference>
<proteinExistence type="predicted"/>
<protein>
    <submittedName>
        <fullName evidence="2">Uncharacterized protein</fullName>
    </submittedName>
</protein>
<feature type="region of interest" description="Disordered" evidence="1">
    <location>
        <begin position="59"/>
        <end position="81"/>
    </location>
</feature>
<dbReference type="Pfam" id="PF10775">
    <property type="entry name" value="ATP_sub_h"/>
    <property type="match status" value="1"/>
</dbReference>
<name>A0AAD5EJQ8_UMBRA</name>
<evidence type="ECO:0000256" key="1">
    <source>
        <dbReference type="SAM" id="MobiDB-lite"/>
    </source>
</evidence>
<sequence>MSFVRVATRSLVAAPIKAAMRPALPVMAVRTFITPSMPVQKDVIQDLYLKELKNYKPAPVTKGSEEGQVKDLKLPPTPAAPVVEDLTEELANYDKEIEEPVAEEAEEAAH</sequence>
<dbReference type="RefSeq" id="XP_051449265.1">
    <property type="nucleotide sequence ID" value="XM_051585289.1"/>
</dbReference>
<dbReference type="PANTHER" id="PTHR28207:SF1">
    <property type="entry name" value="ATP SYNTHASE SUBUNIT H, MITOCHONDRIAL"/>
    <property type="match status" value="1"/>
</dbReference>
<gene>
    <name evidence="2" type="ORF">K450DRAFT_218937</name>
</gene>
<dbReference type="GO" id="GO:0046933">
    <property type="term" value="F:proton-transporting ATP synthase activity, rotational mechanism"/>
    <property type="evidence" value="ECO:0007669"/>
    <property type="project" value="TreeGrafter"/>
</dbReference>
<feature type="compositionally biased region" description="Basic and acidic residues" evidence="1">
    <location>
        <begin position="63"/>
        <end position="73"/>
    </location>
</feature>
<evidence type="ECO:0000313" key="2">
    <source>
        <dbReference type="EMBL" id="KAI8584261.1"/>
    </source>
</evidence>
<dbReference type="PANTHER" id="PTHR28207">
    <property type="entry name" value="ATP SYNTHASE SUBUNIT H, MITOCHONDRIAL"/>
    <property type="match status" value="1"/>
</dbReference>
<dbReference type="Proteomes" id="UP001206595">
    <property type="component" value="Unassembled WGS sequence"/>
</dbReference>
<organism evidence="2 3">
    <name type="scientific">Umbelopsis ramanniana AG</name>
    <dbReference type="NCBI Taxonomy" id="1314678"/>
    <lineage>
        <taxon>Eukaryota</taxon>
        <taxon>Fungi</taxon>
        <taxon>Fungi incertae sedis</taxon>
        <taxon>Mucoromycota</taxon>
        <taxon>Mucoromycotina</taxon>
        <taxon>Umbelopsidomycetes</taxon>
        <taxon>Umbelopsidales</taxon>
        <taxon>Umbelopsidaceae</taxon>
        <taxon>Umbelopsis</taxon>
    </lineage>
</organism>
<reference evidence="2" key="2">
    <citation type="journal article" date="2022" name="Proc. Natl. Acad. Sci. U.S.A.">
        <title>Diploid-dominant life cycles characterize the early evolution of Fungi.</title>
        <authorList>
            <person name="Amses K.R."/>
            <person name="Simmons D.R."/>
            <person name="Longcore J.E."/>
            <person name="Mondo S.J."/>
            <person name="Seto K."/>
            <person name="Jeronimo G.H."/>
            <person name="Bonds A.E."/>
            <person name="Quandt C.A."/>
            <person name="Davis W.J."/>
            <person name="Chang Y."/>
            <person name="Federici B.A."/>
            <person name="Kuo A."/>
            <person name="LaButti K."/>
            <person name="Pangilinan J."/>
            <person name="Andreopoulos W."/>
            <person name="Tritt A."/>
            <person name="Riley R."/>
            <person name="Hundley H."/>
            <person name="Johnson J."/>
            <person name="Lipzen A."/>
            <person name="Barry K."/>
            <person name="Lang B.F."/>
            <person name="Cuomo C.A."/>
            <person name="Buchler N.E."/>
            <person name="Grigoriev I.V."/>
            <person name="Spatafora J.W."/>
            <person name="Stajich J.E."/>
            <person name="James T.Y."/>
        </authorList>
    </citation>
    <scope>NUCLEOTIDE SEQUENCE</scope>
    <source>
        <strain evidence="2">AG</strain>
    </source>
</reference>
<accession>A0AAD5EJQ8</accession>